<accession>A0A4R6R597</accession>
<dbReference type="Pfam" id="PF16901">
    <property type="entry name" value="DAO_C"/>
    <property type="match status" value="1"/>
</dbReference>
<evidence type="ECO:0000256" key="3">
    <source>
        <dbReference type="ARBA" id="ARBA00022630"/>
    </source>
</evidence>
<organism evidence="8 9">
    <name type="scientific">Oharaeibacter diazotrophicus</name>
    <dbReference type="NCBI Taxonomy" id="1920512"/>
    <lineage>
        <taxon>Bacteria</taxon>
        <taxon>Pseudomonadati</taxon>
        <taxon>Pseudomonadota</taxon>
        <taxon>Alphaproteobacteria</taxon>
        <taxon>Hyphomicrobiales</taxon>
        <taxon>Pleomorphomonadaceae</taxon>
        <taxon>Oharaeibacter</taxon>
    </lineage>
</organism>
<dbReference type="GO" id="GO:0046168">
    <property type="term" value="P:glycerol-3-phosphate catabolic process"/>
    <property type="evidence" value="ECO:0007669"/>
    <property type="project" value="TreeGrafter"/>
</dbReference>
<dbReference type="EMBL" id="SNXY01000013">
    <property type="protein sequence ID" value="TDP81101.1"/>
    <property type="molecule type" value="Genomic_DNA"/>
</dbReference>
<evidence type="ECO:0000256" key="2">
    <source>
        <dbReference type="ARBA" id="ARBA00007330"/>
    </source>
</evidence>
<protein>
    <submittedName>
        <fullName evidence="8">Glycerol-3-phosphate dehydrogenase</fullName>
    </submittedName>
</protein>
<feature type="domain" description="FAD dependent oxidoreductase" evidence="6">
    <location>
        <begin position="19"/>
        <end position="367"/>
    </location>
</feature>
<keyword evidence="3" id="KW-0285">Flavoprotein</keyword>
<dbReference type="InterPro" id="IPR036188">
    <property type="entry name" value="FAD/NAD-bd_sf"/>
</dbReference>
<evidence type="ECO:0000256" key="5">
    <source>
        <dbReference type="ARBA" id="ARBA00023002"/>
    </source>
</evidence>
<dbReference type="PANTHER" id="PTHR11985:SF15">
    <property type="entry name" value="GLYCEROL-3-PHOSPHATE DEHYDROGENASE, MITOCHONDRIAL"/>
    <property type="match status" value="1"/>
</dbReference>
<dbReference type="GO" id="GO:0004368">
    <property type="term" value="F:glycerol-3-phosphate dehydrogenase (quinone) activity"/>
    <property type="evidence" value="ECO:0007669"/>
    <property type="project" value="InterPro"/>
</dbReference>
<name>A0A4R6R597_9HYPH</name>
<dbReference type="InterPro" id="IPR031656">
    <property type="entry name" value="DAO_C"/>
</dbReference>
<dbReference type="Gene3D" id="3.50.50.60">
    <property type="entry name" value="FAD/NAD(P)-binding domain"/>
    <property type="match status" value="1"/>
</dbReference>
<dbReference type="Proteomes" id="UP000294547">
    <property type="component" value="Unassembled WGS sequence"/>
</dbReference>
<evidence type="ECO:0000256" key="4">
    <source>
        <dbReference type="ARBA" id="ARBA00022827"/>
    </source>
</evidence>
<reference evidence="8 9" key="1">
    <citation type="submission" date="2019-03" db="EMBL/GenBank/DDBJ databases">
        <title>Genomic Encyclopedia of Type Strains, Phase IV (KMG-IV): sequencing the most valuable type-strain genomes for metagenomic binning, comparative biology and taxonomic classification.</title>
        <authorList>
            <person name="Goeker M."/>
        </authorList>
    </citation>
    <scope>NUCLEOTIDE SEQUENCE [LARGE SCALE GENOMIC DNA]</scope>
    <source>
        <strain evidence="8 9">DSM 102969</strain>
    </source>
</reference>
<keyword evidence="4" id="KW-0274">FAD</keyword>
<dbReference type="RefSeq" id="WP_126542083.1">
    <property type="nucleotide sequence ID" value="NZ_BSPM01000003.1"/>
</dbReference>
<dbReference type="OrthoDB" id="9766796at2"/>
<comment type="cofactor">
    <cofactor evidence="1">
        <name>FAD</name>
        <dbReference type="ChEBI" id="CHEBI:57692"/>
    </cofactor>
</comment>
<dbReference type="Pfam" id="PF01266">
    <property type="entry name" value="DAO"/>
    <property type="match status" value="1"/>
</dbReference>
<dbReference type="PRINTS" id="PR01001">
    <property type="entry name" value="FADG3PDH"/>
</dbReference>
<dbReference type="Gene3D" id="1.10.8.870">
    <property type="entry name" value="Alpha-glycerophosphate oxidase, cap domain"/>
    <property type="match status" value="1"/>
</dbReference>
<evidence type="ECO:0000259" key="6">
    <source>
        <dbReference type="Pfam" id="PF01266"/>
    </source>
</evidence>
<gene>
    <name evidence="8" type="ORF">EDD54_4434</name>
</gene>
<dbReference type="InterPro" id="IPR006076">
    <property type="entry name" value="FAD-dep_OxRdtase"/>
</dbReference>
<dbReference type="InterPro" id="IPR000447">
    <property type="entry name" value="G3P_DH_FAD-dep"/>
</dbReference>
<dbReference type="SUPFAM" id="SSF51905">
    <property type="entry name" value="FAD/NAD(P)-binding domain"/>
    <property type="match status" value="1"/>
</dbReference>
<dbReference type="Gene3D" id="3.30.9.10">
    <property type="entry name" value="D-Amino Acid Oxidase, subunit A, domain 2"/>
    <property type="match status" value="1"/>
</dbReference>
<dbReference type="PANTHER" id="PTHR11985">
    <property type="entry name" value="GLYCEROL-3-PHOSPHATE DEHYDROGENASE"/>
    <property type="match status" value="1"/>
</dbReference>
<dbReference type="AlphaFoldDB" id="A0A4R6R597"/>
<evidence type="ECO:0000313" key="8">
    <source>
        <dbReference type="EMBL" id="TDP81101.1"/>
    </source>
</evidence>
<dbReference type="PROSITE" id="PS00978">
    <property type="entry name" value="FAD_G3PDH_2"/>
    <property type="match status" value="1"/>
</dbReference>
<keyword evidence="5" id="KW-0560">Oxidoreductase</keyword>
<feature type="domain" description="Alpha-glycerophosphate oxidase C-terminal" evidence="7">
    <location>
        <begin position="420"/>
        <end position="545"/>
    </location>
</feature>
<comment type="similarity">
    <text evidence="2">Belongs to the FAD-dependent glycerol-3-phosphate dehydrogenase family.</text>
</comment>
<evidence type="ECO:0000313" key="9">
    <source>
        <dbReference type="Proteomes" id="UP000294547"/>
    </source>
</evidence>
<dbReference type="InterPro" id="IPR038299">
    <property type="entry name" value="DAO_C_sf"/>
</dbReference>
<evidence type="ECO:0000259" key="7">
    <source>
        <dbReference type="Pfam" id="PF16901"/>
    </source>
</evidence>
<evidence type="ECO:0000256" key="1">
    <source>
        <dbReference type="ARBA" id="ARBA00001974"/>
    </source>
</evidence>
<proteinExistence type="inferred from homology"/>
<sequence length="572" mass="61678">MRTRDAVLGRLEAGEAPEVLIVGGGINGVGVYRDLAGEGVAALLVERGDFASGTSAAPSRLIHGGLRYLETGEMALVRESVEERNLLLLNAPHVVRPIRCWIPLRSWFGGLAGTVARFMRLTRTPGRKGAVPVKVGLAFYDLFGNAHRTMPRHRFFSRAAALARVPRLAPSTRAVAEYYDARISHPERLTMELVADAEAACPASLAVPYLAVTGIRAGAVELTDRVDGRVVRVRPKVVVNASGAWLDQVHGGLGLAEKLVGGTKGSHLVIRAPDVAAELGEIMLYFETEDHRACLIYRMDEDHVLLGTTDLRTEDPDDGTCSAAEIDYLFGVLAAVMPQVRFSRADIVFHYAGVRPLPRTEGAVAGAISRDHSIRRYEPSPERPFTMLSLVGGKWTTYRACAEQIADGVLGVLGRRRTRSTKTEPIGGGRDFPRDDAGRAAYAADLARRTGVASERAARLADRYGSTAAAIAAAEVADGGRMLAAAPTYSHAEIVAITRDERVTRLEDVVLRRTLMGFEGLASAALVAELAEIVGDVLGWSTERRAAERDACNRLLRERHGVSLGGERTRAA</sequence>
<comment type="caution">
    <text evidence="8">The sequence shown here is derived from an EMBL/GenBank/DDBJ whole genome shotgun (WGS) entry which is preliminary data.</text>
</comment>
<keyword evidence="9" id="KW-1185">Reference proteome</keyword>